<dbReference type="EMBL" id="CP015629">
    <property type="protein sequence ID" value="ANF33778.1"/>
    <property type="molecule type" value="Genomic_DNA"/>
</dbReference>
<feature type="transmembrane region" description="Helical" evidence="2">
    <location>
        <begin position="12"/>
        <end position="35"/>
    </location>
</feature>
<feature type="coiled-coil region" evidence="1">
    <location>
        <begin position="83"/>
        <end position="117"/>
    </location>
</feature>
<proteinExistence type="predicted"/>
<evidence type="ECO:0000256" key="1">
    <source>
        <dbReference type="SAM" id="Coils"/>
    </source>
</evidence>
<organism evidence="3 4">
    <name type="scientific">Borrelia turicatae</name>
    <dbReference type="NCBI Taxonomy" id="142"/>
    <lineage>
        <taxon>Bacteria</taxon>
        <taxon>Pseudomonadati</taxon>
        <taxon>Spirochaetota</taxon>
        <taxon>Spirochaetia</taxon>
        <taxon>Spirochaetales</taxon>
        <taxon>Borreliaceae</taxon>
        <taxon>Borrelia</taxon>
    </lineage>
</organism>
<reference evidence="3 4" key="1">
    <citation type="submission" date="2016-05" db="EMBL/GenBank/DDBJ databases">
        <title>Chromosome and linear plasmid sequence of a 2015 human isolate of tick-borne relapsing fever spirochete, Borrelia turicatae.</title>
        <authorList>
            <person name="Kingry L.C."/>
            <person name="Dhwani B."/>
            <person name="Replogle A."/>
            <person name="Sexton C."/>
            <person name="Rowe L."/>
            <person name="Stermole B.M."/>
            <person name="Christensen A.M."/>
            <person name="Schriefer M.E."/>
        </authorList>
    </citation>
    <scope>NUCLEOTIDE SEQUENCE [LARGE SCALE GENOMIC DNA]</scope>
    <source>
        <strain evidence="3 4">BTE5EL</strain>
    </source>
</reference>
<keyword evidence="2" id="KW-0472">Membrane</keyword>
<evidence type="ECO:0000313" key="4">
    <source>
        <dbReference type="Proteomes" id="UP000264231"/>
    </source>
</evidence>
<keyword evidence="2" id="KW-1133">Transmembrane helix</keyword>
<evidence type="ECO:0000256" key="2">
    <source>
        <dbReference type="SAM" id="Phobius"/>
    </source>
</evidence>
<keyword evidence="3" id="KW-0966">Cell projection</keyword>
<keyword evidence="3" id="KW-0282">Flagellum</keyword>
<gene>
    <name evidence="3" type="ORF">A7978_01415</name>
</gene>
<keyword evidence="3" id="KW-0969">Cilium</keyword>
<dbReference type="Proteomes" id="UP000264231">
    <property type="component" value="Chromosome"/>
</dbReference>
<keyword evidence="2" id="KW-0812">Transmembrane</keyword>
<keyword evidence="1" id="KW-0175">Coiled coil</keyword>
<name>A0A172XB46_BORTU</name>
<evidence type="ECO:0000313" key="3">
    <source>
        <dbReference type="EMBL" id="ANF33778.1"/>
    </source>
</evidence>
<dbReference type="NCBIfam" id="NF047368">
    <property type="entry name" value="collar_FlbB"/>
    <property type="match status" value="1"/>
</dbReference>
<sequence>MNDCLSFLLRFFLWLFLVIFFLVFSFFLVDLFGIYQTRDYLPVYIRALLFKGDAQPPEYTHISLEEIRMIKEKEAIYIKGQQVEKLREELKKREDSLNKLEAELNQKQKDLDLKQKVIDDIVNKYKDEDANFAQAALYLINMPPKDAVKRLEELNDEIAISYMRKVEDIAKKEGRASIVPYWLSLMDSKKAAVLIRKMSVSSLE</sequence>
<dbReference type="InterPro" id="IPR058225">
    <property type="entry name" value="FlbB-like"/>
</dbReference>
<accession>A0A172XB46</accession>
<dbReference type="AlphaFoldDB" id="A0A172XB46"/>
<dbReference type="OMA" id="LLYMFDI"/>
<dbReference type="RefSeq" id="WP_011772243.1">
    <property type="nucleotide sequence ID" value="NZ_CP015629.1"/>
</dbReference>
<protein>
    <submittedName>
        <fullName evidence="3">Flagellar protein</fullName>
    </submittedName>
</protein>